<evidence type="ECO:0000313" key="4">
    <source>
        <dbReference type="Proteomes" id="UP000192247"/>
    </source>
</evidence>
<feature type="transmembrane region" description="Helical" evidence="2">
    <location>
        <begin position="516"/>
        <end position="541"/>
    </location>
</feature>
<dbReference type="Proteomes" id="UP000192247">
    <property type="component" value="Unassembled WGS sequence"/>
</dbReference>
<evidence type="ECO:0000256" key="2">
    <source>
        <dbReference type="SAM" id="Phobius"/>
    </source>
</evidence>
<feature type="region of interest" description="Disordered" evidence="1">
    <location>
        <begin position="662"/>
        <end position="765"/>
    </location>
</feature>
<dbReference type="EMBL" id="MNPL01026622">
    <property type="protein sequence ID" value="OQR67937.1"/>
    <property type="molecule type" value="Genomic_DNA"/>
</dbReference>
<name>A0A1V9X375_9ACAR</name>
<dbReference type="InParanoid" id="A0A1V9X375"/>
<gene>
    <name evidence="3" type="ORF">BIW11_13217</name>
</gene>
<feature type="compositionally biased region" description="Low complexity" evidence="1">
    <location>
        <begin position="353"/>
        <end position="367"/>
    </location>
</feature>
<protein>
    <submittedName>
        <fullName evidence="3">Uncharacterized protein</fullName>
    </submittedName>
</protein>
<feature type="transmembrane region" description="Helical" evidence="2">
    <location>
        <begin position="110"/>
        <end position="130"/>
    </location>
</feature>
<feature type="compositionally biased region" description="Polar residues" evidence="1">
    <location>
        <begin position="368"/>
        <end position="381"/>
    </location>
</feature>
<sequence>MQCVTTSDEAQRFASMSAPVTCLVDSRTESSTQQMRQDTLSKSTYLPPHSVGLLEANRPSLTSEAAPSPHGSHSTDKCIIRTYELTASVGSAPRIGPRQQVASSQRWLELLRVAVATLIVAAATPIAAAWNLQPSLSNATATYVAALKEFHVYLLPEEILGSIILPEFNCSVVDEEIFVTRSGGNATHTMLQWNKHAPAESDSFVVALTCWKPDDETDVSNVSAFGDIQHDEISAKVTGGPKEKPPARRRRDAPSSPASDTVEGTTQESKEFGKNSSSSAYDSNPDEAAEATKLDASTPWPAPQVNPEIDQFTSPTASVQSNGTSPATPRTDTPTQHHSAASSNPTTDSEQGRSPTPTRRTNPITNSEQQTDPAPQNDHNSTLKAEDTTFLAMSTSASPNDTADLRTSNNFSLVITRLSLDFVQAQMLNSFKDVENITGDMYTLLDHGNISKCVILPKGVRAVNRRYILLAVAETLTGEVVRAGHMLSVCGRSDWTSASWLLPEPSRSRMLASRNFQLQILCVALTAVVVVFALLAVFLCTKWRLAVRGSRRENSAEIYVKTFHTQEHRYKPDDNDPYGFPTVPRNSTFYRGANDVNGRASGRGGGTNLSMGRSSFVNGGFYEESPEALPPPPPELRACLIDDAHFTDVPLHNLGSDSLGRAHRGVRASPPVLPVRTISSGYNTTSGQSSPASPSTSPLSPVSPEYHRPHEVLAMMPPIPKEDYSDSEEESASDSQRHPRQGSIPQEDQQARDQRRGRFTVRTAL</sequence>
<comment type="caution">
    <text evidence="3">The sequence shown here is derived from an EMBL/GenBank/DDBJ whole genome shotgun (WGS) entry which is preliminary data.</text>
</comment>
<accession>A0A1V9X375</accession>
<organism evidence="3 4">
    <name type="scientific">Tropilaelaps mercedesae</name>
    <dbReference type="NCBI Taxonomy" id="418985"/>
    <lineage>
        <taxon>Eukaryota</taxon>
        <taxon>Metazoa</taxon>
        <taxon>Ecdysozoa</taxon>
        <taxon>Arthropoda</taxon>
        <taxon>Chelicerata</taxon>
        <taxon>Arachnida</taxon>
        <taxon>Acari</taxon>
        <taxon>Parasitiformes</taxon>
        <taxon>Mesostigmata</taxon>
        <taxon>Gamasina</taxon>
        <taxon>Dermanyssoidea</taxon>
        <taxon>Laelapidae</taxon>
        <taxon>Tropilaelaps</taxon>
    </lineage>
</organism>
<keyword evidence="2" id="KW-1133">Transmembrane helix</keyword>
<reference evidence="3 4" key="1">
    <citation type="journal article" date="2017" name="Gigascience">
        <title>Draft genome of the honey bee ectoparasitic mite, Tropilaelaps mercedesae, is shaped by the parasitic life history.</title>
        <authorList>
            <person name="Dong X."/>
            <person name="Armstrong S.D."/>
            <person name="Xia D."/>
            <person name="Makepeace B.L."/>
            <person name="Darby A.C."/>
            <person name="Kadowaki T."/>
        </authorList>
    </citation>
    <scope>NUCLEOTIDE SEQUENCE [LARGE SCALE GENOMIC DNA]</scope>
    <source>
        <strain evidence="3">Wuxi-XJTLU</strain>
    </source>
</reference>
<keyword evidence="2" id="KW-0812">Transmembrane</keyword>
<feature type="compositionally biased region" description="Polar residues" evidence="1">
    <location>
        <begin position="311"/>
        <end position="349"/>
    </location>
</feature>
<dbReference type="OrthoDB" id="10555907at2759"/>
<keyword evidence="2" id="KW-0472">Membrane</keyword>
<dbReference type="AlphaFoldDB" id="A0A1V9X375"/>
<feature type="compositionally biased region" description="Low complexity" evidence="1">
    <location>
        <begin position="686"/>
        <end position="704"/>
    </location>
</feature>
<keyword evidence="4" id="KW-1185">Reference proteome</keyword>
<feature type="region of interest" description="Disordered" evidence="1">
    <location>
        <begin position="231"/>
        <end position="381"/>
    </location>
</feature>
<evidence type="ECO:0000313" key="3">
    <source>
        <dbReference type="EMBL" id="OQR67937.1"/>
    </source>
</evidence>
<evidence type="ECO:0000256" key="1">
    <source>
        <dbReference type="SAM" id="MobiDB-lite"/>
    </source>
</evidence>
<proteinExistence type="predicted"/>